<dbReference type="Pfam" id="PF05036">
    <property type="entry name" value="SPOR"/>
    <property type="match status" value="1"/>
</dbReference>
<dbReference type="RefSeq" id="WP_188641182.1">
    <property type="nucleotide sequence ID" value="NZ_BMID01000001.1"/>
</dbReference>
<dbReference type="PROSITE" id="PS51724">
    <property type="entry name" value="SPOR"/>
    <property type="match status" value="1"/>
</dbReference>
<evidence type="ECO:0000313" key="5">
    <source>
        <dbReference type="Proteomes" id="UP000603317"/>
    </source>
</evidence>
<protein>
    <recommendedName>
        <fullName evidence="3">SPOR domain-containing protein</fullName>
    </recommendedName>
</protein>
<evidence type="ECO:0000256" key="1">
    <source>
        <dbReference type="SAM" id="MobiDB-lite"/>
    </source>
</evidence>
<organism evidence="4 5">
    <name type="scientific">Blastomonas marina</name>
    <dbReference type="NCBI Taxonomy" id="1867408"/>
    <lineage>
        <taxon>Bacteria</taxon>
        <taxon>Pseudomonadati</taxon>
        <taxon>Pseudomonadota</taxon>
        <taxon>Alphaproteobacteria</taxon>
        <taxon>Sphingomonadales</taxon>
        <taxon>Sphingomonadaceae</taxon>
        <taxon>Blastomonas</taxon>
    </lineage>
</organism>
<dbReference type="InterPro" id="IPR007730">
    <property type="entry name" value="SPOR-like_dom"/>
</dbReference>
<feature type="signal peptide" evidence="2">
    <location>
        <begin position="1"/>
        <end position="21"/>
    </location>
</feature>
<dbReference type="Pfam" id="PF08238">
    <property type="entry name" value="Sel1"/>
    <property type="match status" value="2"/>
</dbReference>
<dbReference type="Proteomes" id="UP000603317">
    <property type="component" value="Unassembled WGS sequence"/>
</dbReference>
<dbReference type="Gene3D" id="3.30.70.1070">
    <property type="entry name" value="Sporulation related repeat"/>
    <property type="match status" value="1"/>
</dbReference>
<feature type="chain" id="PRO_5046297706" description="SPOR domain-containing protein" evidence="2">
    <location>
        <begin position="22"/>
        <end position="364"/>
    </location>
</feature>
<dbReference type="SMART" id="SM00671">
    <property type="entry name" value="SEL1"/>
    <property type="match status" value="2"/>
</dbReference>
<name>A0ABQ1F5J4_9SPHN</name>
<dbReference type="InterPro" id="IPR011990">
    <property type="entry name" value="TPR-like_helical_dom_sf"/>
</dbReference>
<dbReference type="InterPro" id="IPR036680">
    <property type="entry name" value="SPOR-like_sf"/>
</dbReference>
<sequence length="364" mass="38007">MKRSTAWIALALVGVSASALSAPLFAQDAVITSGNGAGVEAAARGDFETAVQAWRPLAAAGDADAQYNLAQAYKFGRGVDTDLAEAERLYGLAARQGHWRAADNYGLLLFHRGAKAEALPFLEQAALRGDARAQYLYGLSLFNGELVEKDWVRGYALMTLAQNAGLDQATRARAQMDQYIPLEQRRRGVALSTELAADAEARRQQLADAADYGVAPGQVAAVTPTPVPAPAPAPTKLPRGNPAQAGADYTLPSATQQAEASPPPAVRTDPAPRTVTAPPREPAPAQAAMTGPWKIQLGAFSIASGADRLWDRLSGNPALAGAQKVVERAGGLTRLKAGGFASRSAAQAACNSLRASGQDCLVTR</sequence>
<gene>
    <name evidence="4" type="ORF">GCM10010923_04800</name>
</gene>
<proteinExistence type="predicted"/>
<dbReference type="EMBL" id="BMID01000001">
    <property type="protein sequence ID" value="GFZ99520.1"/>
    <property type="molecule type" value="Genomic_DNA"/>
</dbReference>
<dbReference type="SUPFAM" id="SSF81901">
    <property type="entry name" value="HCP-like"/>
    <property type="match status" value="1"/>
</dbReference>
<feature type="region of interest" description="Disordered" evidence="1">
    <location>
        <begin position="223"/>
        <end position="289"/>
    </location>
</feature>
<dbReference type="PANTHER" id="PTHR45011">
    <property type="entry name" value="DAP3-BINDING CELL DEATH ENHANCER 1"/>
    <property type="match status" value="1"/>
</dbReference>
<dbReference type="SUPFAM" id="SSF110997">
    <property type="entry name" value="Sporulation related repeat"/>
    <property type="match status" value="1"/>
</dbReference>
<feature type="domain" description="SPOR" evidence="3">
    <location>
        <begin position="287"/>
        <end position="364"/>
    </location>
</feature>
<dbReference type="InterPro" id="IPR052748">
    <property type="entry name" value="ISR_Activator"/>
</dbReference>
<reference evidence="5" key="1">
    <citation type="journal article" date="2019" name="Int. J. Syst. Evol. Microbiol.">
        <title>The Global Catalogue of Microorganisms (GCM) 10K type strain sequencing project: providing services to taxonomists for standard genome sequencing and annotation.</title>
        <authorList>
            <consortium name="The Broad Institute Genomics Platform"/>
            <consortium name="The Broad Institute Genome Sequencing Center for Infectious Disease"/>
            <person name="Wu L."/>
            <person name="Ma J."/>
        </authorList>
    </citation>
    <scope>NUCLEOTIDE SEQUENCE [LARGE SCALE GENOMIC DNA]</scope>
    <source>
        <strain evidence="5">CGMCC 1.15297</strain>
    </source>
</reference>
<keyword evidence="5" id="KW-1185">Reference proteome</keyword>
<dbReference type="InterPro" id="IPR006597">
    <property type="entry name" value="Sel1-like"/>
</dbReference>
<accession>A0ABQ1F5J4</accession>
<dbReference type="Gene3D" id="1.25.40.10">
    <property type="entry name" value="Tetratricopeptide repeat domain"/>
    <property type="match status" value="1"/>
</dbReference>
<evidence type="ECO:0000259" key="3">
    <source>
        <dbReference type="PROSITE" id="PS51724"/>
    </source>
</evidence>
<dbReference type="PANTHER" id="PTHR45011:SF1">
    <property type="entry name" value="DAP3-BINDING CELL DEATH ENHANCER 1"/>
    <property type="match status" value="1"/>
</dbReference>
<comment type="caution">
    <text evidence="4">The sequence shown here is derived from an EMBL/GenBank/DDBJ whole genome shotgun (WGS) entry which is preliminary data.</text>
</comment>
<evidence type="ECO:0000313" key="4">
    <source>
        <dbReference type="EMBL" id="GFZ99520.1"/>
    </source>
</evidence>
<keyword evidence="2" id="KW-0732">Signal</keyword>
<evidence type="ECO:0000256" key="2">
    <source>
        <dbReference type="SAM" id="SignalP"/>
    </source>
</evidence>
<feature type="compositionally biased region" description="Pro residues" evidence="1">
    <location>
        <begin position="225"/>
        <end position="235"/>
    </location>
</feature>